<evidence type="ECO:0000256" key="1">
    <source>
        <dbReference type="SAM" id="SignalP"/>
    </source>
</evidence>
<protein>
    <recommendedName>
        <fullName evidence="4">GLPGLI family protein</fullName>
    </recommendedName>
</protein>
<feature type="chain" id="PRO_5017620695" description="GLPGLI family protein" evidence="1">
    <location>
        <begin position="21"/>
        <end position="243"/>
    </location>
</feature>
<evidence type="ECO:0000313" key="2">
    <source>
        <dbReference type="EMBL" id="HCK23477.1"/>
    </source>
</evidence>
<accession>A0A3D2SB36</accession>
<dbReference type="EMBL" id="DPVG01000059">
    <property type="protein sequence ID" value="HCK23477.1"/>
    <property type="molecule type" value="Genomic_DNA"/>
</dbReference>
<keyword evidence="1" id="KW-0732">Signal</keyword>
<dbReference type="AlphaFoldDB" id="A0A3D2SB36"/>
<name>A0A3D2SB36_9BACE</name>
<feature type="signal peptide" evidence="1">
    <location>
        <begin position="1"/>
        <end position="20"/>
    </location>
</feature>
<proteinExistence type="predicted"/>
<dbReference type="Proteomes" id="UP000263098">
    <property type="component" value="Unassembled WGS sequence"/>
</dbReference>
<evidence type="ECO:0000313" key="3">
    <source>
        <dbReference type="Proteomes" id="UP000263098"/>
    </source>
</evidence>
<organism evidence="2 3">
    <name type="scientific">Bacteroides graminisolvens</name>
    <dbReference type="NCBI Taxonomy" id="477666"/>
    <lineage>
        <taxon>Bacteria</taxon>
        <taxon>Pseudomonadati</taxon>
        <taxon>Bacteroidota</taxon>
        <taxon>Bacteroidia</taxon>
        <taxon>Bacteroidales</taxon>
        <taxon>Bacteroidaceae</taxon>
        <taxon>Bacteroides</taxon>
    </lineage>
</organism>
<sequence length="243" mass="27660">MSTKKHLLISLTLVSSSLFAQNMKVVYQEEMRSFVQMNMSGSTSPKQEHVSKKEMVLLYNNGESVYEPVVNHSDEEAVPVQGSPGMKIVMMGNDVKVYKNQKAKEVISEEFIMDRKFLIVDSLKDYNWQLINEDREINGYKCKKATDKSGQTTAWYCLDVPVNDGPYMFWGLPGLIIQLEHQNKKVTATNIAQVSDSEYPIEKPKEGKKVTRKEFDETMMKKMKEMGMPSAGGANVKVNIIQR</sequence>
<dbReference type="Pfam" id="PF09697">
    <property type="entry name" value="Porph_ging"/>
    <property type="match status" value="1"/>
</dbReference>
<comment type="caution">
    <text evidence="2">The sequence shown here is derived from an EMBL/GenBank/DDBJ whole genome shotgun (WGS) entry which is preliminary data.</text>
</comment>
<gene>
    <name evidence="2" type="ORF">DHW31_01610</name>
</gene>
<dbReference type="NCBIfam" id="TIGR01200">
    <property type="entry name" value="GLPGLI"/>
    <property type="match status" value="1"/>
</dbReference>
<reference evidence="2 3" key="1">
    <citation type="journal article" date="2018" name="Nat. Biotechnol.">
        <title>A standardized bacterial taxonomy based on genome phylogeny substantially revises the tree of life.</title>
        <authorList>
            <person name="Parks D.H."/>
            <person name="Chuvochina M."/>
            <person name="Waite D.W."/>
            <person name="Rinke C."/>
            <person name="Skarshewski A."/>
            <person name="Chaumeil P.A."/>
            <person name="Hugenholtz P."/>
        </authorList>
    </citation>
    <scope>NUCLEOTIDE SEQUENCE [LARGE SCALE GENOMIC DNA]</scope>
    <source>
        <strain evidence="2">UBA9667</strain>
    </source>
</reference>
<evidence type="ECO:0008006" key="4">
    <source>
        <dbReference type="Google" id="ProtNLM"/>
    </source>
</evidence>
<dbReference type="InterPro" id="IPR005901">
    <property type="entry name" value="GLPGLI"/>
</dbReference>